<dbReference type="PANTHER" id="PTHR12838">
    <property type="entry name" value="U3 SMALL NUCLEOLAR RNA-ASSOCIATED PROTEIN 11"/>
    <property type="match status" value="1"/>
</dbReference>
<dbReference type="GO" id="GO:0006364">
    <property type="term" value="P:rRNA processing"/>
    <property type="evidence" value="ECO:0007669"/>
    <property type="project" value="UniProtKB-UniRule"/>
</dbReference>
<comment type="subunit">
    <text evidence="5">Component of the ribosomal small subunit (SSU) processome.</text>
</comment>
<feature type="compositionally biased region" description="Basic and acidic residues" evidence="6">
    <location>
        <begin position="19"/>
        <end position="49"/>
    </location>
</feature>
<dbReference type="RefSeq" id="XP_030378598.1">
    <property type="nucleotide sequence ID" value="XM_030522738.1"/>
</dbReference>
<organism evidence="7 8">
    <name type="scientific">Drosophila lebanonensis</name>
    <name type="common">Fruit fly</name>
    <name type="synonym">Scaptodrosophila lebanonensis</name>
    <dbReference type="NCBI Taxonomy" id="7225"/>
    <lineage>
        <taxon>Eukaryota</taxon>
        <taxon>Metazoa</taxon>
        <taxon>Ecdysozoa</taxon>
        <taxon>Arthropoda</taxon>
        <taxon>Hexapoda</taxon>
        <taxon>Insecta</taxon>
        <taxon>Pterygota</taxon>
        <taxon>Neoptera</taxon>
        <taxon>Endopterygota</taxon>
        <taxon>Diptera</taxon>
        <taxon>Brachycera</taxon>
        <taxon>Muscomorpha</taxon>
        <taxon>Ephydroidea</taxon>
        <taxon>Drosophilidae</taxon>
        <taxon>Scaptodrosophila</taxon>
    </lineage>
</organism>
<dbReference type="GeneID" id="115627156"/>
<dbReference type="AlphaFoldDB" id="A0A6J2TTX7"/>
<dbReference type="Pfam" id="PF03998">
    <property type="entry name" value="Utp11"/>
    <property type="match status" value="1"/>
</dbReference>
<comment type="similarity">
    <text evidence="2 5">Belongs to the UTP11 family.</text>
</comment>
<feature type="region of interest" description="Disordered" evidence="6">
    <location>
        <begin position="1"/>
        <end position="95"/>
    </location>
</feature>
<feature type="compositionally biased region" description="Basic and acidic residues" evidence="6">
    <location>
        <begin position="75"/>
        <end position="89"/>
    </location>
</feature>
<evidence type="ECO:0000313" key="7">
    <source>
        <dbReference type="Proteomes" id="UP000504634"/>
    </source>
</evidence>
<keyword evidence="3 5" id="KW-0698">rRNA processing</keyword>
<accession>A0A6J2TTX7</accession>
<reference evidence="8" key="1">
    <citation type="submission" date="2025-08" db="UniProtKB">
        <authorList>
            <consortium name="RefSeq"/>
        </authorList>
    </citation>
    <scope>IDENTIFICATION</scope>
    <source>
        <strain evidence="8">11010-0011.00</strain>
        <tissue evidence="8">Whole body</tissue>
    </source>
</reference>
<comment type="function">
    <text evidence="5">Involved in nucleolar processing of pre-18S ribosomal RNA.</text>
</comment>
<evidence type="ECO:0000256" key="3">
    <source>
        <dbReference type="ARBA" id="ARBA00022552"/>
    </source>
</evidence>
<gene>
    <name evidence="8" type="primary">LOC115627156</name>
</gene>
<evidence type="ECO:0000256" key="4">
    <source>
        <dbReference type="ARBA" id="ARBA00023242"/>
    </source>
</evidence>
<evidence type="ECO:0000256" key="5">
    <source>
        <dbReference type="PIRNR" id="PIRNR015952"/>
    </source>
</evidence>
<evidence type="ECO:0000256" key="6">
    <source>
        <dbReference type="SAM" id="MobiDB-lite"/>
    </source>
</evidence>
<dbReference type="GO" id="GO:0032040">
    <property type="term" value="C:small-subunit processome"/>
    <property type="evidence" value="ECO:0007669"/>
    <property type="project" value="UniProtKB-UniRule"/>
</dbReference>
<sequence length="237" mass="28345">MSSWKKASKSNQKVHRERHQPDARKHLGLLEKKKDYKRRALDAQRKENTLKALYKRAQHKNPDEFYHHMINSKLTNDEHHEKEEPDEHSAAQTSLMQTQDLKYVVMKRTIERRKLERLRASLIDVDDTTTANKRLKFNENGVKIKAKAVAIVPLEKRLKTQKTSIPSEQKQEHITYKEQRLREYKKRVEREHELAIVQQKLELQRTLKQPRLLKPKKVQKGTKDSAPVFKFKYERKK</sequence>
<dbReference type="PANTHER" id="PTHR12838:SF0">
    <property type="entry name" value="U3 SMALL NUCLEOLAR RNA-ASSOCIATED PROTEIN 11-RELATED"/>
    <property type="match status" value="1"/>
</dbReference>
<dbReference type="InterPro" id="IPR007144">
    <property type="entry name" value="SSU_processome_Utp11"/>
</dbReference>
<dbReference type="Proteomes" id="UP000504634">
    <property type="component" value="Unplaced"/>
</dbReference>
<evidence type="ECO:0000313" key="8">
    <source>
        <dbReference type="RefSeq" id="XP_030378598.1"/>
    </source>
</evidence>
<feature type="compositionally biased region" description="Basic residues" evidence="6">
    <location>
        <begin position="1"/>
        <end position="18"/>
    </location>
</feature>
<name>A0A6J2TTX7_DROLE</name>
<keyword evidence="4 5" id="KW-0539">Nucleus</keyword>
<evidence type="ECO:0000256" key="2">
    <source>
        <dbReference type="ARBA" id="ARBA00008105"/>
    </source>
</evidence>
<dbReference type="OrthoDB" id="29058at2759"/>
<comment type="subcellular location">
    <subcellularLocation>
        <location evidence="1 5">Nucleus</location>
        <location evidence="1 5">Nucleolus</location>
    </subcellularLocation>
</comment>
<keyword evidence="7" id="KW-1185">Reference proteome</keyword>
<proteinExistence type="inferred from homology"/>
<dbReference type="PIRSF" id="PIRSF015952">
    <property type="entry name" value="U3snoRNP11"/>
    <property type="match status" value="1"/>
</dbReference>
<protein>
    <recommendedName>
        <fullName evidence="5">U3 small nucleolar RNA-associated protein 11</fullName>
        <shortName evidence="5">U3 snoRNA-associated protein 11</shortName>
    </recommendedName>
</protein>
<evidence type="ECO:0000256" key="1">
    <source>
        <dbReference type="ARBA" id="ARBA00004604"/>
    </source>
</evidence>